<dbReference type="PANTHER" id="PTHR46410">
    <property type="entry name" value="AT-RICH INTERACTIVE DOMAIN-CONTAINING PROTEIN 2"/>
    <property type="match status" value="1"/>
</dbReference>
<dbReference type="SMART" id="SM01189">
    <property type="entry name" value="ELM2"/>
    <property type="match status" value="1"/>
</dbReference>
<comment type="caution">
    <text evidence="4">The sequence shown here is derived from an EMBL/GenBank/DDBJ whole genome shotgun (WGS) entry which is preliminary data.</text>
</comment>
<evidence type="ECO:0000313" key="4">
    <source>
        <dbReference type="EMBL" id="KAL3743551.1"/>
    </source>
</evidence>
<accession>A0ABD3KUY7</accession>
<dbReference type="AlphaFoldDB" id="A0ABD3KUY7"/>
<dbReference type="EMBL" id="JBJKBG010000004">
    <property type="protein sequence ID" value="KAL3743551.1"/>
    <property type="molecule type" value="Genomic_DNA"/>
</dbReference>
<evidence type="ECO:0000256" key="1">
    <source>
        <dbReference type="ARBA" id="ARBA00023242"/>
    </source>
</evidence>
<dbReference type="CDD" id="cd00167">
    <property type="entry name" value="SANT"/>
    <property type="match status" value="1"/>
</dbReference>
<keyword evidence="1" id="KW-0539">Nucleus</keyword>
<gene>
    <name evidence="4" type="ORF">ACJRO7_018773</name>
</gene>
<feature type="region of interest" description="Disordered" evidence="2">
    <location>
        <begin position="75"/>
        <end position="97"/>
    </location>
</feature>
<keyword evidence="5" id="KW-1185">Reference proteome</keyword>
<feature type="domain" description="ELM2" evidence="3">
    <location>
        <begin position="325"/>
        <end position="376"/>
    </location>
</feature>
<name>A0ABD3KUY7_EUCGL</name>
<dbReference type="InterPro" id="IPR000949">
    <property type="entry name" value="ELM2_dom"/>
</dbReference>
<proteinExistence type="predicted"/>
<dbReference type="InterPro" id="IPR001005">
    <property type="entry name" value="SANT/Myb"/>
</dbReference>
<evidence type="ECO:0000256" key="2">
    <source>
        <dbReference type="SAM" id="MobiDB-lite"/>
    </source>
</evidence>
<dbReference type="PANTHER" id="PTHR46410:SF18">
    <property type="entry name" value="AT-RICH INTERACTIVE DOMAIN-CONTAINING PROTEIN 2"/>
    <property type="match status" value="1"/>
</dbReference>
<protein>
    <recommendedName>
        <fullName evidence="3">ELM2 domain-containing protein</fullName>
    </recommendedName>
</protein>
<feature type="region of interest" description="Disordered" evidence="2">
    <location>
        <begin position="32"/>
        <end position="58"/>
    </location>
</feature>
<evidence type="ECO:0000259" key="3">
    <source>
        <dbReference type="SMART" id="SM01189"/>
    </source>
</evidence>
<dbReference type="Proteomes" id="UP001634007">
    <property type="component" value="Unassembled WGS sequence"/>
</dbReference>
<sequence>MVANKDLEGYFMETSNQKKNDEECMPSVLTFKINSGDDDGMGDVDETKSMELESNGSKISVEDGDLMITDSNESAACSAGGGTRNEGDTESEVVEGDAVNKKTRASFKRARDGIYEEDSVRLNWKKKSSVGQRDDESIGVVAESDGGNIYSSQGDFVILDLEVSGEESACVVDQSPLWAMLNWLNGIARDPCDPEIGSLPELSKWNIYGSDKLWKQVLLSREALLLERHKTLSAKRLVWQKNQRMHPSMYEDRDGSGYKLRERQCEQSFLLKGSSKKVKNGLDTFMSVCHGNLDIQDHIDNNIKNGDSSSSSAGSLFDDQGEEEVPLGSEFQAEVPEWTGETFESDSKWLGTPIWPLKNTQRRSLIEREPMGKGRQDSCGCQVRGSAECVRFHIAEKSKRLNLELGPAFYVFNFDKMGEEVKHSWTSEEQEKFAAIVRSNPPSQGKCFWDQMFKDFPTKSRVELVSYYFNVFLMLRRRNQNSCTPLNIDSDDDEWEPGSVVRGVGHQEVRSSGSIFYSPTKPHSRYR</sequence>
<evidence type="ECO:0000313" key="5">
    <source>
        <dbReference type="Proteomes" id="UP001634007"/>
    </source>
</evidence>
<organism evidence="4 5">
    <name type="scientific">Eucalyptus globulus</name>
    <name type="common">Tasmanian blue gum</name>
    <dbReference type="NCBI Taxonomy" id="34317"/>
    <lineage>
        <taxon>Eukaryota</taxon>
        <taxon>Viridiplantae</taxon>
        <taxon>Streptophyta</taxon>
        <taxon>Embryophyta</taxon>
        <taxon>Tracheophyta</taxon>
        <taxon>Spermatophyta</taxon>
        <taxon>Magnoliopsida</taxon>
        <taxon>eudicotyledons</taxon>
        <taxon>Gunneridae</taxon>
        <taxon>Pentapetalae</taxon>
        <taxon>rosids</taxon>
        <taxon>malvids</taxon>
        <taxon>Myrtales</taxon>
        <taxon>Myrtaceae</taxon>
        <taxon>Myrtoideae</taxon>
        <taxon>Eucalypteae</taxon>
        <taxon>Eucalyptus</taxon>
    </lineage>
</organism>
<reference evidence="4 5" key="1">
    <citation type="submission" date="2024-11" db="EMBL/GenBank/DDBJ databases">
        <title>Chromosome-level genome assembly of Eucalyptus globulus Labill. provides insights into its genome evolution.</title>
        <authorList>
            <person name="Li X."/>
        </authorList>
    </citation>
    <scope>NUCLEOTIDE SEQUENCE [LARGE SCALE GENOMIC DNA]</scope>
    <source>
        <strain evidence="4">CL2024</strain>
        <tissue evidence="4">Fresh tender leaves</tissue>
    </source>
</reference>